<evidence type="ECO:0000256" key="1">
    <source>
        <dbReference type="SAM" id="MobiDB-lite"/>
    </source>
</evidence>
<name>A0ABW6GF48_9ACTN</name>
<protein>
    <submittedName>
        <fullName evidence="2">Uncharacterized protein</fullName>
    </submittedName>
</protein>
<gene>
    <name evidence="2" type="ORF">ACFW6T_04785</name>
</gene>
<proteinExistence type="predicted"/>
<comment type="caution">
    <text evidence="2">The sequence shown here is derived from an EMBL/GenBank/DDBJ whole genome shotgun (WGS) entry which is preliminary data.</text>
</comment>
<evidence type="ECO:0000313" key="2">
    <source>
        <dbReference type="EMBL" id="MFE1351288.1"/>
    </source>
</evidence>
<dbReference type="EMBL" id="JBHYPX010000005">
    <property type="protein sequence ID" value="MFE1351288.1"/>
    <property type="molecule type" value="Genomic_DNA"/>
</dbReference>
<reference evidence="2 3" key="1">
    <citation type="submission" date="2024-09" db="EMBL/GenBank/DDBJ databases">
        <title>The Natural Products Discovery Center: Release of the First 8490 Sequenced Strains for Exploring Actinobacteria Biosynthetic Diversity.</title>
        <authorList>
            <person name="Kalkreuter E."/>
            <person name="Kautsar S.A."/>
            <person name="Yang D."/>
            <person name="Bader C.D."/>
            <person name="Teijaro C.N."/>
            <person name="Fluegel L."/>
            <person name="Davis C.M."/>
            <person name="Simpson J.R."/>
            <person name="Lauterbach L."/>
            <person name="Steele A.D."/>
            <person name="Gui C."/>
            <person name="Meng S."/>
            <person name="Li G."/>
            <person name="Viehrig K."/>
            <person name="Ye F."/>
            <person name="Su P."/>
            <person name="Kiefer A.F."/>
            <person name="Nichols A."/>
            <person name="Cepeda A.J."/>
            <person name="Yan W."/>
            <person name="Fan B."/>
            <person name="Jiang Y."/>
            <person name="Adhikari A."/>
            <person name="Zheng C.-J."/>
            <person name="Schuster L."/>
            <person name="Cowan T.M."/>
            <person name="Smanski M.J."/>
            <person name="Chevrette M.G."/>
            <person name="De Carvalho L.P.S."/>
            <person name="Shen B."/>
        </authorList>
    </citation>
    <scope>NUCLEOTIDE SEQUENCE [LARGE SCALE GENOMIC DNA]</scope>
    <source>
        <strain evidence="2 3">NPDC058753</strain>
    </source>
</reference>
<feature type="region of interest" description="Disordered" evidence="1">
    <location>
        <begin position="46"/>
        <end position="110"/>
    </location>
</feature>
<feature type="region of interest" description="Disordered" evidence="1">
    <location>
        <begin position="164"/>
        <end position="183"/>
    </location>
</feature>
<organism evidence="2 3">
    <name type="scientific">Kitasatospora phosalacinea</name>
    <dbReference type="NCBI Taxonomy" id="2065"/>
    <lineage>
        <taxon>Bacteria</taxon>
        <taxon>Bacillati</taxon>
        <taxon>Actinomycetota</taxon>
        <taxon>Actinomycetes</taxon>
        <taxon>Kitasatosporales</taxon>
        <taxon>Streptomycetaceae</taxon>
        <taxon>Kitasatospora</taxon>
    </lineage>
</organism>
<dbReference type="Proteomes" id="UP001599542">
    <property type="component" value="Unassembled WGS sequence"/>
</dbReference>
<accession>A0ABW6GF48</accession>
<feature type="compositionally biased region" description="Low complexity" evidence="1">
    <location>
        <begin position="167"/>
        <end position="178"/>
    </location>
</feature>
<keyword evidence="3" id="KW-1185">Reference proteome</keyword>
<feature type="compositionally biased region" description="Low complexity" evidence="1">
    <location>
        <begin position="56"/>
        <end position="101"/>
    </location>
</feature>
<dbReference type="RefSeq" id="WP_380320287.1">
    <property type="nucleotide sequence ID" value="NZ_JBHYPW010000011.1"/>
</dbReference>
<sequence>MAAPGSRTRPGGPAFAVLRPVAVLWSLLLAALLALLPCAASARTLSAPAPGQESHGASAAATSAPAAGPASAAKPSAGTSRTTGAAAGTAPAGAAPAGATKASHHLPAAVDGSGPEFMLCTAEGPGPVPGHGCSSHPFCGPESHLPNAPPQPGTAVRPQLVAPPVTPAASAPGAPTGSHHAPDLHVLQVHRS</sequence>
<evidence type="ECO:0000313" key="3">
    <source>
        <dbReference type="Proteomes" id="UP001599542"/>
    </source>
</evidence>